<name>A0ABS5DTJ5_9BURK</name>
<evidence type="ECO:0008006" key="3">
    <source>
        <dbReference type="Google" id="ProtNLM"/>
    </source>
</evidence>
<protein>
    <recommendedName>
        <fullName evidence="3">DUF2188 domain-containing protein</fullName>
    </recommendedName>
</protein>
<evidence type="ECO:0000313" key="1">
    <source>
        <dbReference type="EMBL" id="MBQ0934465.1"/>
    </source>
</evidence>
<comment type="caution">
    <text evidence="1">The sequence shown here is derived from an EMBL/GenBank/DDBJ whole genome shotgun (WGS) entry which is preliminary data.</text>
</comment>
<accession>A0ABS5DTJ5</accession>
<sequence>MHHIRQKKIHLEVVPKDGAYLLRVDWQPGKQRFMSVNEAKAKAFEIIESGEADKYLANLAARRAKRQI</sequence>
<dbReference type="EMBL" id="JAGQDG010000001">
    <property type="protein sequence ID" value="MBQ0934465.1"/>
    <property type="molecule type" value="Genomic_DNA"/>
</dbReference>
<evidence type="ECO:0000313" key="2">
    <source>
        <dbReference type="Proteomes" id="UP000672097"/>
    </source>
</evidence>
<gene>
    <name evidence="1" type="ORF">KAK11_03915</name>
</gene>
<dbReference type="Proteomes" id="UP000672097">
    <property type="component" value="Unassembled WGS sequence"/>
</dbReference>
<reference evidence="1 2" key="1">
    <citation type="submission" date="2021-04" db="EMBL/GenBank/DDBJ databases">
        <title>The genome sequence of type strain Ideonella paludis KCTC 32238.</title>
        <authorList>
            <person name="Liu Y."/>
        </authorList>
    </citation>
    <scope>NUCLEOTIDE SEQUENCE [LARGE SCALE GENOMIC DNA]</scope>
    <source>
        <strain evidence="1 2">KCTC 32238</strain>
    </source>
</reference>
<proteinExistence type="predicted"/>
<dbReference type="RefSeq" id="WP_210806339.1">
    <property type="nucleotide sequence ID" value="NZ_JAGQDG010000001.1"/>
</dbReference>
<keyword evidence="2" id="KW-1185">Reference proteome</keyword>
<organism evidence="1 2">
    <name type="scientific">Ideonella paludis</name>
    <dbReference type="NCBI Taxonomy" id="1233411"/>
    <lineage>
        <taxon>Bacteria</taxon>
        <taxon>Pseudomonadati</taxon>
        <taxon>Pseudomonadota</taxon>
        <taxon>Betaproteobacteria</taxon>
        <taxon>Burkholderiales</taxon>
        <taxon>Sphaerotilaceae</taxon>
        <taxon>Ideonella</taxon>
    </lineage>
</organism>